<keyword evidence="8 10" id="KW-1133">Transmembrane helix</keyword>
<dbReference type="InterPro" id="IPR022764">
    <property type="entry name" value="Peptidase_S54_rhomboid_dom"/>
</dbReference>
<feature type="region of interest" description="Disordered" evidence="11">
    <location>
        <begin position="1"/>
        <end position="128"/>
    </location>
</feature>
<comment type="similarity">
    <text evidence="3 10">Belongs to the peptidase S54 family.</text>
</comment>
<feature type="transmembrane region" description="Helical" evidence="10">
    <location>
        <begin position="282"/>
        <end position="300"/>
    </location>
</feature>
<proteinExistence type="inferred from homology"/>
<keyword evidence="9 10" id="KW-0472">Membrane</keyword>
<comment type="caution">
    <text evidence="10">Lacks conserved residue(s) required for the propagation of feature annotation.</text>
</comment>
<dbReference type="OMA" id="PIMIKPQ"/>
<comment type="function">
    <text evidence="10">Serine protease involved in intramembrane proteolysis.</text>
</comment>
<dbReference type="HOGENOM" id="CLU_022618_0_1_1"/>
<dbReference type="GO" id="GO:0016020">
    <property type="term" value="C:membrane"/>
    <property type="evidence" value="ECO:0007669"/>
    <property type="project" value="UniProtKB-SubCell"/>
</dbReference>
<feature type="transmembrane region" description="Helical" evidence="10">
    <location>
        <begin position="467"/>
        <end position="492"/>
    </location>
</feature>
<feature type="compositionally biased region" description="Low complexity" evidence="11">
    <location>
        <begin position="63"/>
        <end position="76"/>
    </location>
</feature>
<evidence type="ECO:0000256" key="8">
    <source>
        <dbReference type="ARBA" id="ARBA00022989"/>
    </source>
</evidence>
<keyword evidence="14" id="KW-1185">Reference proteome</keyword>
<evidence type="ECO:0000256" key="2">
    <source>
        <dbReference type="ARBA" id="ARBA00004141"/>
    </source>
</evidence>
<evidence type="ECO:0000256" key="7">
    <source>
        <dbReference type="ARBA" id="ARBA00022825"/>
    </source>
</evidence>
<feature type="transmembrane region" description="Helical" evidence="10">
    <location>
        <begin position="163"/>
        <end position="181"/>
    </location>
</feature>
<evidence type="ECO:0000259" key="12">
    <source>
        <dbReference type="Pfam" id="PF01694"/>
    </source>
</evidence>
<keyword evidence="4 10" id="KW-0645">Protease</keyword>
<dbReference type="EMBL" id="CABT02000017">
    <property type="protein sequence ID" value="CCC11296.1"/>
    <property type="molecule type" value="Genomic_DNA"/>
</dbReference>
<dbReference type="PANTHER" id="PTHR22936">
    <property type="entry name" value="RHOMBOID-RELATED"/>
    <property type="match status" value="1"/>
</dbReference>
<dbReference type="InterPro" id="IPR035952">
    <property type="entry name" value="Rhomboid-like_sf"/>
</dbReference>
<name>F7W0J6_SORMK</name>
<evidence type="ECO:0000256" key="9">
    <source>
        <dbReference type="ARBA" id="ARBA00023136"/>
    </source>
</evidence>
<evidence type="ECO:0000256" key="4">
    <source>
        <dbReference type="ARBA" id="ARBA00022670"/>
    </source>
</evidence>
<evidence type="ECO:0000256" key="6">
    <source>
        <dbReference type="ARBA" id="ARBA00022801"/>
    </source>
</evidence>
<feature type="compositionally biased region" description="Polar residues" evidence="11">
    <location>
        <begin position="39"/>
        <end position="52"/>
    </location>
</feature>
<feature type="transmembrane region" description="Helical" evidence="10">
    <location>
        <begin position="378"/>
        <end position="394"/>
    </location>
</feature>
<dbReference type="Gene3D" id="1.20.1540.10">
    <property type="entry name" value="Rhomboid-like"/>
    <property type="match status" value="1"/>
</dbReference>
<feature type="compositionally biased region" description="Basic and acidic residues" evidence="11">
    <location>
        <begin position="104"/>
        <end position="115"/>
    </location>
</feature>
<evidence type="ECO:0000313" key="14">
    <source>
        <dbReference type="Proteomes" id="UP000001881"/>
    </source>
</evidence>
<comment type="subcellular location">
    <subcellularLocation>
        <location evidence="2 10">Membrane</location>
        <topology evidence="2 10">Multi-pass membrane protein</topology>
    </subcellularLocation>
</comment>
<accession>F7W0J6</accession>
<evidence type="ECO:0000256" key="1">
    <source>
        <dbReference type="ARBA" id="ARBA00000156"/>
    </source>
</evidence>
<dbReference type="Pfam" id="PF01694">
    <property type="entry name" value="Rhomboid"/>
    <property type="match status" value="1"/>
</dbReference>
<reference evidence="13 14" key="1">
    <citation type="journal article" date="2010" name="PLoS Genet.">
        <title>De novo assembly of a 40 Mb eukaryotic genome from short sequence reads: Sordaria macrospora, a model organism for fungal morphogenesis.</title>
        <authorList>
            <person name="Nowrousian M."/>
            <person name="Stajich J."/>
            <person name="Chu M."/>
            <person name="Engh I."/>
            <person name="Espagne E."/>
            <person name="Halliday K."/>
            <person name="Kamerewerd J."/>
            <person name="Kempken F."/>
            <person name="Knab B."/>
            <person name="Kuo H.C."/>
            <person name="Osiewacz H.D."/>
            <person name="Poeggeler S."/>
            <person name="Read N."/>
            <person name="Seiler S."/>
            <person name="Smith K."/>
            <person name="Zickler D."/>
            <person name="Kueck U."/>
            <person name="Freitag M."/>
        </authorList>
    </citation>
    <scope>NUCLEOTIDE SEQUENCE [LARGE SCALE GENOMIC DNA]</scope>
    <source>
        <strain evidence="14">ATCC MYA-333 / DSM 997 / K(L3346) / K-hell</strain>
        <tissue evidence="13">Mycelium</tissue>
    </source>
</reference>
<keyword evidence="5 10" id="KW-0812">Transmembrane</keyword>
<evidence type="ECO:0000256" key="3">
    <source>
        <dbReference type="ARBA" id="ARBA00009045"/>
    </source>
</evidence>
<dbReference type="InParanoid" id="F7W0J6"/>
<keyword evidence="6 10" id="KW-0378">Hydrolase</keyword>
<organism evidence="13 14">
    <name type="scientific">Sordaria macrospora (strain ATCC MYA-333 / DSM 997 / K(L3346) / K-hell)</name>
    <dbReference type="NCBI Taxonomy" id="771870"/>
    <lineage>
        <taxon>Eukaryota</taxon>
        <taxon>Fungi</taxon>
        <taxon>Dikarya</taxon>
        <taxon>Ascomycota</taxon>
        <taxon>Pezizomycotina</taxon>
        <taxon>Sordariomycetes</taxon>
        <taxon>Sordariomycetidae</taxon>
        <taxon>Sordariales</taxon>
        <taxon>Sordariaceae</taxon>
        <taxon>Sordaria</taxon>
    </lineage>
</organism>
<dbReference type="SUPFAM" id="SSF144091">
    <property type="entry name" value="Rhomboid-like"/>
    <property type="match status" value="1"/>
</dbReference>
<dbReference type="STRING" id="771870.F7W0J6"/>
<dbReference type="EC" id="3.4.21.105" evidence="10"/>
<evidence type="ECO:0000313" key="13">
    <source>
        <dbReference type="EMBL" id="CCC11296.1"/>
    </source>
</evidence>
<feature type="transmembrane region" description="Helical" evidence="10">
    <location>
        <begin position="321"/>
        <end position="341"/>
    </location>
</feature>
<dbReference type="eggNOG" id="KOG2289">
    <property type="taxonomic scope" value="Eukaryota"/>
</dbReference>
<protein>
    <recommendedName>
        <fullName evidence="10">Rhomboid-type serine protease</fullName>
        <ecNumber evidence="10">3.4.21.105</ecNumber>
    </recommendedName>
</protein>
<gene>
    <name evidence="13" type="ORF">SMAC_03999</name>
</gene>
<dbReference type="AlphaFoldDB" id="F7W0J6"/>
<sequence length="555" mass="61896">MNDHEYYSQKPLPTPGQSTSYQGGGANYYNQNHNQGQQPMPTSYSANSQSPFDTVFDDHVYPASSHQSGASSSRQHLNSQQYQETAYHGPVRVPSEEDMAYNHPTDDIPLEDRSGGRNMNNDPEMQDHVYDAPRQPQQKKPRGGRISMGQLGMLGSNAKRIPFVVYFFTTVQVAVFIAELVKNGMATGSPIMIKPQFNPFIGPSSYMLINMGARWDPCMHAIPGVQNATQPISWPCPNTTTYDIDAPTMKCTLSELCGFGGVPEPWYNSTATMENVPEPNQWWRFITPMFLHAGVIHIGFNMLLQMTIGREMERSIGSIRFFIVYVSAGIFGFVMGGNFAANGMQTTGASGALFGVIALLLLDLLYSWRDRKSPWKDLLFIALDIVIAFVLGLLPGLDNFAHIGGFLAGLALGICVLQSPNALRRRIGDEPPYSQVVDTNGFLRQGAPPSFFSNPVGFFKGRKPLWWVWWLVRAAFLTLIVAIFIVLLNNFYVDHKECSWCKYLSCLPVKNWCEDGNLQIETHDITENKLKRDLAFAVGAAAGLEQLPRFYAHFA</sequence>
<evidence type="ECO:0000256" key="5">
    <source>
        <dbReference type="ARBA" id="ARBA00022692"/>
    </source>
</evidence>
<dbReference type="VEuPathDB" id="FungiDB:SMAC_03999"/>
<feature type="compositionally biased region" description="Low complexity" evidence="11">
    <location>
        <begin position="27"/>
        <end position="38"/>
    </location>
</feature>
<comment type="catalytic activity">
    <reaction evidence="1 10">
        <text>Cleaves type-1 transmembrane domains using a catalytic dyad composed of serine and histidine that are contributed by different transmembrane domains.</text>
        <dbReference type="EC" id="3.4.21.105"/>
    </reaction>
</comment>
<evidence type="ECO:0000256" key="10">
    <source>
        <dbReference type="RuleBase" id="RU362115"/>
    </source>
</evidence>
<dbReference type="PANTHER" id="PTHR22936:SF69">
    <property type="entry name" value="RHOMBOID-LIKE PROTEIN"/>
    <property type="match status" value="1"/>
</dbReference>
<dbReference type="OrthoDB" id="2146116at2759"/>
<dbReference type="GO" id="GO:0006508">
    <property type="term" value="P:proteolysis"/>
    <property type="evidence" value="ECO:0007669"/>
    <property type="project" value="UniProtKB-KW"/>
</dbReference>
<comment type="caution">
    <text evidence="13">The sequence shown here is derived from an EMBL/GenBank/DDBJ whole genome shotgun (WGS) entry which is preliminary data.</text>
</comment>
<dbReference type="GO" id="GO:0004252">
    <property type="term" value="F:serine-type endopeptidase activity"/>
    <property type="evidence" value="ECO:0007669"/>
    <property type="project" value="InterPro"/>
</dbReference>
<feature type="transmembrane region" description="Helical" evidence="10">
    <location>
        <begin position="347"/>
        <end position="366"/>
    </location>
</feature>
<feature type="domain" description="Peptidase S54 rhomboid" evidence="12">
    <location>
        <begin position="280"/>
        <end position="418"/>
    </location>
</feature>
<dbReference type="Proteomes" id="UP000001881">
    <property type="component" value="Unassembled WGS sequence"/>
</dbReference>
<keyword evidence="7 10" id="KW-0720">Serine protease</keyword>
<dbReference type="InterPro" id="IPR002610">
    <property type="entry name" value="Peptidase_S54_rhomboid-like"/>
</dbReference>
<evidence type="ECO:0000256" key="11">
    <source>
        <dbReference type="SAM" id="MobiDB-lite"/>
    </source>
</evidence>